<organism evidence="1 2">
    <name type="scientific">Serratia fonticola</name>
    <dbReference type="NCBI Taxonomy" id="47917"/>
    <lineage>
        <taxon>Bacteria</taxon>
        <taxon>Pseudomonadati</taxon>
        <taxon>Pseudomonadota</taxon>
        <taxon>Gammaproteobacteria</taxon>
        <taxon>Enterobacterales</taxon>
        <taxon>Yersiniaceae</taxon>
        <taxon>Serratia</taxon>
    </lineage>
</organism>
<dbReference type="EMBL" id="LR134492">
    <property type="protein sequence ID" value="VEI64658.1"/>
    <property type="molecule type" value="Genomic_DNA"/>
</dbReference>
<protein>
    <submittedName>
        <fullName evidence="1">Uncharacterized protein</fullName>
    </submittedName>
</protein>
<gene>
    <name evidence="1" type="ORF">NCTC13193_01217</name>
</gene>
<evidence type="ECO:0000313" key="1">
    <source>
        <dbReference type="EMBL" id="VEI64658.1"/>
    </source>
</evidence>
<dbReference type="AlphaFoldDB" id="A0A3S5AJ38"/>
<accession>A0A3S5AJ38</accession>
<proteinExistence type="predicted"/>
<name>A0A3S5AJ38_SERFO</name>
<sequence length="274" mass="31889">MVVSIINGRRREIGLGEDLDAAVEVYYNAIHKIYLTHPLYFKVMFKANRNIIFWSILGGCYTFKKPSFKEVKKLCINHELLSANALDSFISFLQVGGRLAIRRDEQDKRKLTYQPTAKGVNEVRELIDSLLLAYSMIYPEFDLAQRGDHDEFMANFFKNYTQVIGKELFVYDAVPDSRVFLTKDGGHMMMFHLYIESLRQETLTVQYNYLKASTEFSVSRSHIKRCFQAAERLDLLNLRQDGKTIELKPRFIDMVREAFCFYLATVEYGVFGGR</sequence>
<reference evidence="1 2" key="1">
    <citation type="submission" date="2018-12" db="EMBL/GenBank/DDBJ databases">
        <authorList>
            <consortium name="Pathogen Informatics"/>
        </authorList>
    </citation>
    <scope>NUCLEOTIDE SEQUENCE [LARGE SCALE GENOMIC DNA]</scope>
    <source>
        <strain evidence="1 2">NCTC13193</strain>
    </source>
</reference>
<evidence type="ECO:0000313" key="2">
    <source>
        <dbReference type="Proteomes" id="UP000270487"/>
    </source>
</evidence>
<dbReference type="Proteomes" id="UP000270487">
    <property type="component" value="Chromosome"/>
</dbReference>